<accession>A0A0D6R8G9</accession>
<dbReference type="GO" id="GO:0050660">
    <property type="term" value="F:flavin adenine dinucleotide binding"/>
    <property type="evidence" value="ECO:0007669"/>
    <property type="project" value="TreeGrafter"/>
</dbReference>
<proteinExistence type="inferred from homology"/>
<protein>
    <recommendedName>
        <fullName evidence="6">FAD/NAD(P)-binding domain-containing protein</fullName>
    </recommendedName>
</protein>
<evidence type="ECO:0000256" key="5">
    <source>
        <dbReference type="ARBA" id="ARBA00057036"/>
    </source>
</evidence>
<reference evidence="7" key="1">
    <citation type="submission" date="2015-03" db="EMBL/GenBank/DDBJ databases">
        <title>A transcriptome of Araucaria cunninghamii, an australian fine timber species.</title>
        <authorList>
            <person name="Jing Yi C.J.Y."/>
            <person name="Yin San L.Y.S."/>
            <person name="Abdul Karim S.S."/>
            <person name="Wan Azmi N.N."/>
            <person name="Hercus R.R."/>
            <person name="Croft L.L."/>
        </authorList>
    </citation>
    <scope>NUCLEOTIDE SEQUENCE</scope>
    <source>
        <strain evidence="7">MI0301</strain>
        <tissue evidence="7">Leaf</tissue>
    </source>
</reference>
<dbReference type="PANTHER" id="PTHR43735:SF3">
    <property type="entry name" value="FERROPTOSIS SUPPRESSOR PROTEIN 1"/>
    <property type="match status" value="1"/>
</dbReference>
<keyword evidence="4" id="KW-0560">Oxidoreductase</keyword>
<dbReference type="EMBL" id="GCKF01011524">
    <property type="protein sequence ID" value="JAG99036.1"/>
    <property type="molecule type" value="Transcribed_RNA"/>
</dbReference>
<name>A0A0D6R8G9_ARACU</name>
<dbReference type="InterPro" id="IPR036188">
    <property type="entry name" value="FAD/NAD-bd_sf"/>
</dbReference>
<dbReference type="InterPro" id="IPR023753">
    <property type="entry name" value="FAD/NAD-binding_dom"/>
</dbReference>
<evidence type="ECO:0000256" key="1">
    <source>
        <dbReference type="ARBA" id="ARBA00006442"/>
    </source>
</evidence>
<dbReference type="SUPFAM" id="SSF51905">
    <property type="entry name" value="FAD/NAD(P)-binding domain"/>
    <property type="match status" value="1"/>
</dbReference>
<comment type="function">
    <text evidence="5">Putative FAD-dependent oxidoreductase.</text>
</comment>
<evidence type="ECO:0000256" key="3">
    <source>
        <dbReference type="ARBA" id="ARBA00022827"/>
    </source>
</evidence>
<dbReference type="GO" id="GO:0004174">
    <property type="term" value="F:electron-transferring-flavoprotein dehydrogenase activity"/>
    <property type="evidence" value="ECO:0007669"/>
    <property type="project" value="TreeGrafter"/>
</dbReference>
<dbReference type="PRINTS" id="PR00368">
    <property type="entry name" value="FADPNR"/>
</dbReference>
<dbReference type="Pfam" id="PF07992">
    <property type="entry name" value="Pyr_redox_2"/>
    <property type="match status" value="1"/>
</dbReference>
<dbReference type="FunFam" id="3.50.50.100:FF:000006">
    <property type="entry name" value="apoptosis-inducing factor 2"/>
    <property type="match status" value="1"/>
</dbReference>
<keyword evidence="3" id="KW-0274">FAD</keyword>
<sequence>MAETKRVVVVGGGVAGSHVVKGLQFQADVTLIDPKEYFEIPWAQLRCMVEPNFAERCVFDHKEYFLNGRLVDSSAVNATDTEVVTASGERIPYDYLVIGSGSTFNGPPTKQERLKQFQTEHEKISNAQTILIIGGGPTGVELAGEIKVDFPDKKVILIHKGSRLIDFLGPKASKKAFDWLVSNKVEVHLNESIDLESLSESTTTFTARSGMSFYADCHFVCVGRRVDSSWLQDSVFKESVDNQGHLKVDESLRLRGKTNVFAVGDITDIKEIKQGFLAEKHAQVVASNIQKMLKGSMRKLTTYKAASPMAMVSLGRNIAVAQLPFGTMVGCLPGRIKSRGLFVGKTRKGLGLKS</sequence>
<dbReference type="GO" id="GO:0005737">
    <property type="term" value="C:cytoplasm"/>
    <property type="evidence" value="ECO:0007669"/>
    <property type="project" value="TreeGrafter"/>
</dbReference>
<organism evidence="7">
    <name type="scientific">Araucaria cunninghamii</name>
    <name type="common">Hoop pine</name>
    <name type="synonym">Moreton Bay pine</name>
    <dbReference type="NCBI Taxonomy" id="56994"/>
    <lineage>
        <taxon>Eukaryota</taxon>
        <taxon>Viridiplantae</taxon>
        <taxon>Streptophyta</taxon>
        <taxon>Embryophyta</taxon>
        <taxon>Tracheophyta</taxon>
        <taxon>Spermatophyta</taxon>
        <taxon>Pinopsida</taxon>
        <taxon>Pinidae</taxon>
        <taxon>Conifers II</taxon>
        <taxon>Araucariales</taxon>
        <taxon>Araucariaceae</taxon>
        <taxon>Araucaria</taxon>
    </lineage>
</organism>
<comment type="similarity">
    <text evidence="1">Belongs to the FAD-dependent oxidoreductase family.</text>
</comment>
<evidence type="ECO:0000256" key="2">
    <source>
        <dbReference type="ARBA" id="ARBA00022630"/>
    </source>
</evidence>
<keyword evidence="2" id="KW-0285">Flavoprotein</keyword>
<feature type="domain" description="FAD/NAD(P)-binding" evidence="6">
    <location>
        <begin position="6"/>
        <end position="271"/>
    </location>
</feature>
<dbReference type="AlphaFoldDB" id="A0A0D6R8G9"/>
<evidence type="ECO:0000256" key="4">
    <source>
        <dbReference type="ARBA" id="ARBA00023002"/>
    </source>
</evidence>
<dbReference type="Gene3D" id="3.50.50.100">
    <property type="match status" value="1"/>
</dbReference>
<evidence type="ECO:0000313" key="7">
    <source>
        <dbReference type="EMBL" id="JAG99036.1"/>
    </source>
</evidence>
<evidence type="ECO:0000259" key="6">
    <source>
        <dbReference type="Pfam" id="PF07992"/>
    </source>
</evidence>
<dbReference type="PANTHER" id="PTHR43735">
    <property type="entry name" value="APOPTOSIS-INDUCING FACTOR 1"/>
    <property type="match status" value="1"/>
</dbReference>